<dbReference type="SUPFAM" id="SSF46689">
    <property type="entry name" value="Homeodomain-like"/>
    <property type="match status" value="1"/>
</dbReference>
<gene>
    <name evidence="6" type="ORF">CH379_19815</name>
</gene>
<dbReference type="PROSITE" id="PS01124">
    <property type="entry name" value="HTH_ARAC_FAMILY_2"/>
    <property type="match status" value="1"/>
</dbReference>
<feature type="transmembrane region" description="Helical" evidence="4">
    <location>
        <begin position="107"/>
        <end position="138"/>
    </location>
</feature>
<keyword evidence="4" id="KW-0472">Membrane</keyword>
<dbReference type="EMBL" id="NPEF01000336">
    <property type="protein sequence ID" value="PJZ91233.1"/>
    <property type="molecule type" value="Genomic_DNA"/>
</dbReference>
<feature type="transmembrane region" description="Helical" evidence="4">
    <location>
        <begin position="177"/>
        <end position="195"/>
    </location>
</feature>
<dbReference type="InterPro" id="IPR018060">
    <property type="entry name" value="HTH_AraC"/>
</dbReference>
<evidence type="ECO:0000256" key="3">
    <source>
        <dbReference type="ARBA" id="ARBA00023163"/>
    </source>
</evidence>
<comment type="caution">
    <text evidence="6">The sequence shown here is derived from an EMBL/GenBank/DDBJ whole genome shotgun (WGS) entry which is preliminary data.</text>
</comment>
<dbReference type="GO" id="GO:0043565">
    <property type="term" value="F:sequence-specific DNA binding"/>
    <property type="evidence" value="ECO:0007669"/>
    <property type="project" value="InterPro"/>
</dbReference>
<dbReference type="AlphaFoldDB" id="A0A2N0B3Z6"/>
<keyword evidence="4" id="KW-0812">Transmembrane</keyword>
<dbReference type="GO" id="GO:0003700">
    <property type="term" value="F:DNA-binding transcription factor activity"/>
    <property type="evidence" value="ECO:0007669"/>
    <property type="project" value="InterPro"/>
</dbReference>
<evidence type="ECO:0000259" key="5">
    <source>
        <dbReference type="PROSITE" id="PS01124"/>
    </source>
</evidence>
<dbReference type="InterPro" id="IPR018062">
    <property type="entry name" value="HTH_AraC-typ_CS"/>
</dbReference>
<dbReference type="PROSITE" id="PS00041">
    <property type="entry name" value="HTH_ARAC_FAMILY_1"/>
    <property type="match status" value="1"/>
</dbReference>
<organism evidence="6">
    <name type="scientific">Leptospira ellisii</name>
    <dbReference type="NCBI Taxonomy" id="2023197"/>
    <lineage>
        <taxon>Bacteria</taxon>
        <taxon>Pseudomonadati</taxon>
        <taxon>Spirochaetota</taxon>
        <taxon>Spirochaetia</taxon>
        <taxon>Leptospirales</taxon>
        <taxon>Leptospiraceae</taxon>
        <taxon>Leptospira</taxon>
    </lineage>
</organism>
<keyword evidence="3" id="KW-0804">Transcription</keyword>
<sequence>MADLSRSLVSRVPRRSLHVFQNEPSSSRALCGPPSVSFSAGHSGRKIRIRKNLPASFCARPSRSVRPDSPSFRRSKDQGSFGDFSHNLLQSPDSYSFLVSGEWYTRLYFYAAAWLVPLPKASMIIYCVILLYYILKYWNRNDSIWMKMRLPILAALLSVTLASFTALIDHFVEGETYLRFGGFVGSLCVFFIYLLDRRFFEPLRIRNKTREYRQSRIKRLDKNSLRSAVLSLMDAEKLFLTEDLSLQMLSNELSDNGFEINPSQLSEFINSEFGKNYNQFLNEYRIREACEMLISEPERSVLSIALAAGFNSKSTFNRVFKTLLKITPLEYRESRSNQYI</sequence>
<evidence type="ECO:0000313" key="6">
    <source>
        <dbReference type="EMBL" id="PJZ91233.1"/>
    </source>
</evidence>
<evidence type="ECO:0000256" key="1">
    <source>
        <dbReference type="ARBA" id="ARBA00023015"/>
    </source>
</evidence>
<accession>A0A2N0B3Z6</accession>
<protein>
    <recommendedName>
        <fullName evidence="5">HTH araC/xylS-type domain-containing protein</fullName>
    </recommendedName>
</protein>
<evidence type="ECO:0000256" key="4">
    <source>
        <dbReference type="SAM" id="Phobius"/>
    </source>
</evidence>
<dbReference type="PANTHER" id="PTHR43280">
    <property type="entry name" value="ARAC-FAMILY TRANSCRIPTIONAL REGULATOR"/>
    <property type="match status" value="1"/>
</dbReference>
<evidence type="ECO:0000256" key="2">
    <source>
        <dbReference type="ARBA" id="ARBA00023125"/>
    </source>
</evidence>
<feature type="transmembrane region" description="Helical" evidence="4">
    <location>
        <begin position="150"/>
        <end position="171"/>
    </location>
</feature>
<keyword evidence="4" id="KW-1133">Transmembrane helix</keyword>
<dbReference type="InterPro" id="IPR009057">
    <property type="entry name" value="Homeodomain-like_sf"/>
</dbReference>
<dbReference type="SMART" id="SM00342">
    <property type="entry name" value="HTH_ARAC"/>
    <property type="match status" value="1"/>
</dbReference>
<dbReference type="PANTHER" id="PTHR43280:SF29">
    <property type="entry name" value="ARAC-FAMILY TRANSCRIPTIONAL REGULATOR"/>
    <property type="match status" value="1"/>
</dbReference>
<dbReference type="Gene3D" id="1.10.10.60">
    <property type="entry name" value="Homeodomain-like"/>
    <property type="match status" value="2"/>
</dbReference>
<reference evidence="6" key="1">
    <citation type="submission" date="2017-07" db="EMBL/GenBank/DDBJ databases">
        <title>Leptospira spp. isolated from tropical soils.</title>
        <authorList>
            <person name="Thibeaux R."/>
            <person name="Iraola G."/>
            <person name="Ferres I."/>
            <person name="Bierque E."/>
            <person name="Girault D."/>
            <person name="Soupe-Gilbert M.-E."/>
            <person name="Picardeau M."/>
            <person name="Goarant C."/>
        </authorList>
    </citation>
    <scope>NUCLEOTIDE SEQUENCE [LARGE SCALE GENOMIC DNA]</scope>
    <source>
        <strain evidence="6">ATI7-C-A5</strain>
    </source>
</reference>
<feature type="domain" description="HTH araC/xylS-type" evidence="5">
    <location>
        <begin position="234"/>
        <end position="334"/>
    </location>
</feature>
<keyword evidence="1" id="KW-0805">Transcription regulation</keyword>
<dbReference type="Pfam" id="PF12833">
    <property type="entry name" value="HTH_18"/>
    <property type="match status" value="1"/>
</dbReference>
<proteinExistence type="predicted"/>
<keyword evidence="2" id="KW-0238">DNA-binding</keyword>
<dbReference type="OrthoDB" id="319586at2"/>
<name>A0A2N0B3Z6_9LEPT</name>